<proteinExistence type="predicted"/>
<evidence type="ECO:0000313" key="1">
    <source>
        <dbReference type="EMBL" id="EYC29616.1"/>
    </source>
</evidence>
<sequence>MLTDHVLRACGAWNSHFVKDVIEVVATEKLLCDGASVFFVYILPWSCLHLLLRTKKGVKSTIPCSTQLCFFLSEISL</sequence>
<dbReference type="Proteomes" id="UP000024635">
    <property type="component" value="Unassembled WGS sequence"/>
</dbReference>
<name>A0A016VQN1_9BILA</name>
<keyword evidence="2" id="KW-1185">Reference proteome</keyword>
<organism evidence="1 2">
    <name type="scientific">Ancylostoma ceylanicum</name>
    <dbReference type="NCBI Taxonomy" id="53326"/>
    <lineage>
        <taxon>Eukaryota</taxon>
        <taxon>Metazoa</taxon>
        <taxon>Ecdysozoa</taxon>
        <taxon>Nematoda</taxon>
        <taxon>Chromadorea</taxon>
        <taxon>Rhabditida</taxon>
        <taxon>Rhabditina</taxon>
        <taxon>Rhabditomorpha</taxon>
        <taxon>Strongyloidea</taxon>
        <taxon>Ancylostomatidae</taxon>
        <taxon>Ancylostomatinae</taxon>
        <taxon>Ancylostoma</taxon>
    </lineage>
</organism>
<dbReference type="AlphaFoldDB" id="A0A016VQN1"/>
<evidence type="ECO:0000313" key="2">
    <source>
        <dbReference type="Proteomes" id="UP000024635"/>
    </source>
</evidence>
<gene>
    <name evidence="1" type="primary">Acey_s0006.g3073</name>
    <name evidence="1" type="ORF">Y032_0006g3073</name>
</gene>
<reference evidence="2" key="1">
    <citation type="journal article" date="2015" name="Nat. Genet.">
        <title>The genome and transcriptome of the zoonotic hookworm Ancylostoma ceylanicum identify infection-specific gene families.</title>
        <authorList>
            <person name="Schwarz E.M."/>
            <person name="Hu Y."/>
            <person name="Antoshechkin I."/>
            <person name="Miller M.M."/>
            <person name="Sternberg P.W."/>
            <person name="Aroian R.V."/>
        </authorList>
    </citation>
    <scope>NUCLEOTIDE SEQUENCE</scope>
    <source>
        <strain evidence="2">HY135</strain>
    </source>
</reference>
<dbReference type="EMBL" id="JARK01001342">
    <property type="protein sequence ID" value="EYC29616.1"/>
    <property type="molecule type" value="Genomic_DNA"/>
</dbReference>
<comment type="caution">
    <text evidence="1">The sequence shown here is derived from an EMBL/GenBank/DDBJ whole genome shotgun (WGS) entry which is preliminary data.</text>
</comment>
<protein>
    <submittedName>
        <fullName evidence="1">Uncharacterized protein</fullName>
    </submittedName>
</protein>
<accession>A0A016VQN1</accession>